<evidence type="ECO:0000256" key="1">
    <source>
        <dbReference type="SAM" id="Phobius"/>
    </source>
</evidence>
<dbReference type="InterPro" id="IPR006047">
    <property type="entry name" value="GH13_cat_dom"/>
</dbReference>
<name>A0A1B6CHZ3_9HEMI</name>
<dbReference type="GO" id="GO:0005975">
    <property type="term" value="P:carbohydrate metabolic process"/>
    <property type="evidence" value="ECO:0007669"/>
    <property type="project" value="InterPro"/>
</dbReference>
<dbReference type="SMART" id="SM00642">
    <property type="entry name" value="Aamy"/>
    <property type="match status" value="1"/>
</dbReference>
<dbReference type="InterPro" id="IPR017853">
    <property type="entry name" value="GH"/>
</dbReference>
<dbReference type="Pfam" id="PF00128">
    <property type="entry name" value="Alpha-amylase"/>
    <property type="match status" value="1"/>
</dbReference>
<evidence type="ECO:0000259" key="2">
    <source>
        <dbReference type="SMART" id="SM00642"/>
    </source>
</evidence>
<keyword evidence="1" id="KW-0472">Membrane</keyword>
<dbReference type="PANTHER" id="PTHR10357">
    <property type="entry name" value="ALPHA-AMYLASE FAMILY MEMBER"/>
    <property type="match status" value="1"/>
</dbReference>
<evidence type="ECO:0000313" key="4">
    <source>
        <dbReference type="EMBL" id="JAS23920.1"/>
    </source>
</evidence>
<dbReference type="SUPFAM" id="SSF51445">
    <property type="entry name" value="(Trans)glycosidases"/>
    <property type="match status" value="1"/>
</dbReference>
<dbReference type="EMBL" id="GEDC01013378">
    <property type="protein sequence ID" value="JAS23920.1"/>
    <property type="molecule type" value="Transcribed_RNA"/>
</dbReference>
<gene>
    <name evidence="3" type="ORF">g.30659</name>
    <name evidence="4" type="ORF">g.30660</name>
</gene>
<feature type="domain" description="Glycosyl hydrolase family 13 catalytic" evidence="2">
    <location>
        <begin position="233"/>
        <end position="559"/>
    </location>
</feature>
<organism evidence="3">
    <name type="scientific">Clastoptera arizonana</name>
    <name type="common">Arizona spittle bug</name>
    <dbReference type="NCBI Taxonomy" id="38151"/>
    <lineage>
        <taxon>Eukaryota</taxon>
        <taxon>Metazoa</taxon>
        <taxon>Ecdysozoa</taxon>
        <taxon>Arthropoda</taxon>
        <taxon>Hexapoda</taxon>
        <taxon>Insecta</taxon>
        <taxon>Pterygota</taxon>
        <taxon>Neoptera</taxon>
        <taxon>Paraneoptera</taxon>
        <taxon>Hemiptera</taxon>
        <taxon>Auchenorrhyncha</taxon>
        <taxon>Cercopoidea</taxon>
        <taxon>Clastopteridae</taxon>
        <taxon>Clastoptera</taxon>
    </lineage>
</organism>
<keyword evidence="1" id="KW-0812">Transmembrane</keyword>
<accession>A0A1B6CHZ3</accession>
<proteinExistence type="predicted"/>
<protein>
    <recommendedName>
        <fullName evidence="2">Glycosyl hydrolase family 13 catalytic domain-containing protein</fullName>
    </recommendedName>
</protein>
<dbReference type="PANTHER" id="PTHR10357:SF225">
    <property type="entry name" value="MALTASE 1-LIKE PROTEIN"/>
    <property type="match status" value="1"/>
</dbReference>
<reference evidence="3" key="1">
    <citation type="submission" date="2015-12" db="EMBL/GenBank/DDBJ databases">
        <title>De novo transcriptome assembly of four potential Pierce s Disease insect vectors from Arizona vineyards.</title>
        <authorList>
            <person name="Tassone E.E."/>
        </authorList>
    </citation>
    <scope>NUCLEOTIDE SEQUENCE</scope>
</reference>
<dbReference type="AlphaFoldDB" id="A0A1B6CHZ3"/>
<keyword evidence="1" id="KW-1133">Transmembrane helix</keyword>
<dbReference type="Gene3D" id="3.20.20.80">
    <property type="entry name" value="Glycosidases"/>
    <property type="match status" value="1"/>
</dbReference>
<feature type="transmembrane region" description="Helical" evidence="1">
    <location>
        <begin position="192"/>
        <end position="212"/>
    </location>
</feature>
<sequence length="697" mass="77990">MALEPTTLVNSDNLFGVTVSAPSPEFLLADEESSFTYPLLTPSPPAEFDHPLAIDTRPVIGYERQLSPSSIDTDLSSIPTLSSNAPTVDYGALGNSMPCAEVKEDNQVVGNGQCQELKSGLDSSSSSSSVLQDTTACAQLLNPHHYLNLANDSNCQENGGIKPGICGITLGVNKSPQDFAFISWNWPLIRKFCFWGVMSLIVACVCIVIAYITTLPVRCDPPRSWYQGSLIYEVFPGSFQDSNVDGVGDLKGMVSKIDYFETIGVRAVRLNSIFQSEHYPEHYDRVENLTKIDSTLGTMAEFQFLVNSLHKRNISIILDVPLFPFLKHLTLPESTAKHWNDQSNSGDSKKQSHHIILNNHVLNSSENKSLYAFNITHSPNKSSFISSVLEFWLETGVDGFYMKGLERFISDEKFQEEIQHWRKTLNKHKRGLDKVLICSENLLKVLENTGTFSSKLSTVLTHFSLVEYQIDISKELGDQINYVQKSILFSKPGYPWPMWSLGGAERPRLASRLNVLNGVSAILLEMMLPGTPSLFYGDELGLDNIHDPDGEIKDLSHIHQLSPMKWSKGDFSTTLPWLPKAISRVPEGMNKLVYEMSVLRENTPSIYMNAVWKESTLILNCDIRYNDGSILVIERSYPRRHSYIVIINFSSKKESRDLSSIYYGGTVVMTTGKHTGYVSFQNMSLYPGEAVIIKLDK</sequence>
<evidence type="ECO:0000313" key="3">
    <source>
        <dbReference type="EMBL" id="JAS12993.1"/>
    </source>
</evidence>
<dbReference type="EMBL" id="GEDC01024305">
    <property type="protein sequence ID" value="JAS12993.1"/>
    <property type="molecule type" value="Transcribed_RNA"/>
</dbReference>